<keyword evidence="3 7" id="KW-0812">Transmembrane</keyword>
<keyword evidence="4 7" id="KW-1133">Transmembrane helix</keyword>
<comment type="similarity">
    <text evidence="6">Belongs to the ABC-4 integral membrane protein family.</text>
</comment>
<dbReference type="Pfam" id="PF02687">
    <property type="entry name" value="FtsX"/>
    <property type="match status" value="2"/>
</dbReference>
<evidence type="ECO:0000256" key="6">
    <source>
        <dbReference type="ARBA" id="ARBA00038076"/>
    </source>
</evidence>
<dbReference type="InterPro" id="IPR003838">
    <property type="entry name" value="ABC3_permease_C"/>
</dbReference>
<accession>A0ABN2SUE1</accession>
<dbReference type="InterPro" id="IPR050250">
    <property type="entry name" value="Macrolide_Exporter_MacB"/>
</dbReference>
<sequence length="1140" mass="117533">MPGLVRKRAVAQRMLLAAALAVLLPALVLVTLIRLHGTTAERDGVRKALTSLPDSARSVTAVYNIGSRFPANPATRIAFLNDVEQHMREAFAGVDTAILHESASAPYGVAGAKPAYSVYFMGATDARKNARLVAGAWPAALAGDAKPGTQDTAGTEFEAVIPEVAATANHWKVGDELAVAARMDGAKERVKVVGVYRPADKTAAFWQAESYQGAGKGQEDQPTFGPLLVDPTVTTGAKLEIRQESVIASPDFSTIGTGAAAGLQDRLAPLDAWLPNAAATVDSNIHATVLDQLAPRTQGIDGNLKISSRLNLLPVVELALLALTALVLTTRLLSEHRRESDGLLRARGASVRGLLRVGLAEGLLLTLPAAAVAPFAARQLEHGLSSSRWATSHDSSAPISTDLWVVVALGALATLLLLAMVPVTSSASFVGVKRERSRSQVRTAVQRTGADVIVVLLGAGALWELTRFGDDPARDGALSLPQVVAPSVLLLAGSLVLLRALPLIVGPLEYLAARRRAAVLALAGWRVGRMARTYAAPMALLIMAVAVGTQATVFLASVDRSADDQAAHQVGTDTRAAGIPGGHLGMSGAFAAVPGSGRGFAATREGLFFGSGRQQLPINVLGVDPARSNGVVDLRSDLADESWPKLTAALAAQGWDEHGLSGGIPLPGTPTKLTLDVTYQGAGAKAGAPSALGSLGVVAEVVDAYGVPTLVDFGGVPAADGQVHTLTAKLDAEGGKIAYPVRIAGLSVGYHAPECRYYQADGTRDTRCEPGGGTGDAETVTVNVSNLTADGRPATLPPGIQPRPFAEPDGGSTDGAAAAQRADYHVTAPTGNGLLHFTEYSGYSSQGQPLVTHVLDLARSASAVTDVPALASAHLLAALGLKVGSSYQTKAFGPEVRLHFVGEVRAMPAPHRIGQRNADAPAEDDALVVPIGLVGRSDLATGSVGEETEWWSTTASGTGPGRLADGLRSVRVAGLGAGVVTDRATAAAAIRDDPIRGGMKLTLVIAAGAALLFILIGFALHSVIALRERTTELALLNALGLSRRRTAVMLLAENLLLVVLGMVGGGALAVLTIRSELPLLILTDSGQVPIPEPVTVVDLPALAGVGAAAALLLLGLVAVVSLGRREQTLGSVLRLGEDGR</sequence>
<comment type="subcellular location">
    <subcellularLocation>
        <location evidence="1">Cell membrane</location>
        <topology evidence="1">Multi-pass membrane protein</topology>
    </subcellularLocation>
</comment>
<dbReference type="Proteomes" id="UP001499854">
    <property type="component" value="Unassembled WGS sequence"/>
</dbReference>
<feature type="transmembrane region" description="Helical" evidence="7">
    <location>
        <begin position="354"/>
        <end position="377"/>
    </location>
</feature>
<organism evidence="9 10">
    <name type="scientific">Catenulispora subtropica</name>
    <dbReference type="NCBI Taxonomy" id="450798"/>
    <lineage>
        <taxon>Bacteria</taxon>
        <taxon>Bacillati</taxon>
        <taxon>Actinomycetota</taxon>
        <taxon>Actinomycetes</taxon>
        <taxon>Catenulisporales</taxon>
        <taxon>Catenulisporaceae</taxon>
        <taxon>Catenulispora</taxon>
    </lineage>
</organism>
<evidence type="ECO:0000313" key="9">
    <source>
        <dbReference type="EMBL" id="GAA1992263.1"/>
    </source>
</evidence>
<dbReference type="RefSeq" id="WP_344660977.1">
    <property type="nucleotide sequence ID" value="NZ_BAAAQM010000047.1"/>
</dbReference>
<evidence type="ECO:0000313" key="10">
    <source>
        <dbReference type="Proteomes" id="UP001499854"/>
    </source>
</evidence>
<evidence type="ECO:0000256" key="4">
    <source>
        <dbReference type="ARBA" id="ARBA00022989"/>
    </source>
</evidence>
<reference evidence="9 10" key="1">
    <citation type="journal article" date="2019" name="Int. J. Syst. Evol. Microbiol.">
        <title>The Global Catalogue of Microorganisms (GCM) 10K type strain sequencing project: providing services to taxonomists for standard genome sequencing and annotation.</title>
        <authorList>
            <consortium name="The Broad Institute Genomics Platform"/>
            <consortium name="The Broad Institute Genome Sequencing Center for Infectious Disease"/>
            <person name="Wu L."/>
            <person name="Ma J."/>
        </authorList>
    </citation>
    <scope>NUCLEOTIDE SEQUENCE [LARGE SCALE GENOMIC DNA]</scope>
    <source>
        <strain evidence="9 10">JCM 16013</strain>
    </source>
</reference>
<proteinExistence type="inferred from homology"/>
<evidence type="ECO:0000256" key="7">
    <source>
        <dbReference type="SAM" id="Phobius"/>
    </source>
</evidence>
<feature type="transmembrane region" description="Helical" evidence="7">
    <location>
        <begin position="444"/>
        <end position="463"/>
    </location>
</feature>
<evidence type="ECO:0000259" key="8">
    <source>
        <dbReference type="Pfam" id="PF02687"/>
    </source>
</evidence>
<feature type="transmembrane region" description="Helical" evidence="7">
    <location>
        <begin position="312"/>
        <end position="333"/>
    </location>
</feature>
<feature type="transmembrane region" description="Helical" evidence="7">
    <location>
        <begin position="1101"/>
        <end position="1122"/>
    </location>
</feature>
<comment type="caution">
    <text evidence="9">The sequence shown here is derived from an EMBL/GenBank/DDBJ whole genome shotgun (WGS) entry which is preliminary data.</text>
</comment>
<evidence type="ECO:0000256" key="1">
    <source>
        <dbReference type="ARBA" id="ARBA00004651"/>
    </source>
</evidence>
<feature type="domain" description="ABC3 transporter permease C-terminal" evidence="8">
    <location>
        <begin position="1005"/>
        <end position="1120"/>
    </location>
</feature>
<feature type="domain" description="ABC3 transporter permease C-terminal" evidence="8">
    <location>
        <begin position="319"/>
        <end position="423"/>
    </location>
</feature>
<gene>
    <name evidence="9" type="ORF">GCM10009838_64960</name>
</gene>
<keyword evidence="5 7" id="KW-0472">Membrane</keyword>
<evidence type="ECO:0000256" key="3">
    <source>
        <dbReference type="ARBA" id="ARBA00022692"/>
    </source>
</evidence>
<dbReference type="EMBL" id="BAAAQM010000047">
    <property type="protein sequence ID" value="GAA1992263.1"/>
    <property type="molecule type" value="Genomic_DNA"/>
</dbReference>
<feature type="transmembrane region" description="Helical" evidence="7">
    <location>
        <begin position="1047"/>
        <end position="1073"/>
    </location>
</feature>
<feature type="transmembrane region" description="Helical" evidence="7">
    <location>
        <begin position="534"/>
        <end position="556"/>
    </location>
</feature>
<evidence type="ECO:0000256" key="2">
    <source>
        <dbReference type="ARBA" id="ARBA00022475"/>
    </source>
</evidence>
<keyword evidence="2" id="KW-1003">Cell membrane</keyword>
<dbReference type="PANTHER" id="PTHR30572:SF4">
    <property type="entry name" value="ABC TRANSPORTER PERMEASE YTRF"/>
    <property type="match status" value="1"/>
</dbReference>
<protein>
    <recommendedName>
        <fullName evidence="8">ABC3 transporter permease C-terminal domain-containing protein</fullName>
    </recommendedName>
</protein>
<feature type="transmembrane region" description="Helical" evidence="7">
    <location>
        <begin position="1001"/>
        <end position="1026"/>
    </location>
</feature>
<dbReference type="PANTHER" id="PTHR30572">
    <property type="entry name" value="MEMBRANE COMPONENT OF TRANSPORTER-RELATED"/>
    <property type="match status" value="1"/>
</dbReference>
<name>A0ABN2SUE1_9ACTN</name>
<evidence type="ECO:0000256" key="5">
    <source>
        <dbReference type="ARBA" id="ARBA00023136"/>
    </source>
</evidence>
<feature type="transmembrane region" description="Helical" evidence="7">
    <location>
        <begin position="483"/>
        <end position="513"/>
    </location>
</feature>
<keyword evidence="10" id="KW-1185">Reference proteome</keyword>
<feature type="transmembrane region" description="Helical" evidence="7">
    <location>
        <begin position="403"/>
        <end position="432"/>
    </location>
</feature>